<evidence type="ECO:0000313" key="1">
    <source>
        <dbReference type="EMBL" id="KAJ1896712.1"/>
    </source>
</evidence>
<protein>
    <submittedName>
        <fullName evidence="1">Separin protein</fullName>
        <ecNumber evidence="1">3.4.22.49</ecNumber>
    </submittedName>
</protein>
<dbReference type="EC" id="3.4.22.49" evidence="1"/>
<evidence type="ECO:0000313" key="2">
    <source>
        <dbReference type="Proteomes" id="UP001150581"/>
    </source>
</evidence>
<organism evidence="1 2">
    <name type="scientific">Kickxella alabastrina</name>
    <dbReference type="NCBI Taxonomy" id="61397"/>
    <lineage>
        <taxon>Eukaryota</taxon>
        <taxon>Fungi</taxon>
        <taxon>Fungi incertae sedis</taxon>
        <taxon>Zoopagomycota</taxon>
        <taxon>Kickxellomycotina</taxon>
        <taxon>Kickxellomycetes</taxon>
        <taxon>Kickxellales</taxon>
        <taxon>Kickxellaceae</taxon>
        <taxon>Kickxella</taxon>
    </lineage>
</organism>
<dbReference type="Proteomes" id="UP001150581">
    <property type="component" value="Unassembled WGS sequence"/>
</dbReference>
<sequence length="2432" mass="266110">MAGTFFRGTNIEQDQRFGNANLKLMQQTSFSSVLKKRVDLTKVNMEVIKPWISNKIFELLGLEDEVLFEYIVNMLQESTTPDPKAMQVNLTGFLESKTQDFMQSLWEVLIEAQKSSGGIPESFIKTKVEELRIKREEQDMIKANIRAADERLQGSVADSARRTRSGRRSRWDAPAASSNDLEKPSDIRGELERHDGDGRRHRDRNMSANPFSDPLLECFRSFESCTADTEKRVLGRLASATKAASARTDIEFALGIVNQANHLFSKKAGEIRKQLEAADKSATPIDCIERMVRVSLVAFKFLYKHRGDAGFNVLALEKTLSNFTTACTNAHLGLKAWDGLVVLRDWLLEHAETHTVALGSRSSSAEAKPTARAMRKPASRLMPNGNSNANPDPAAIKALGQSAQSTERLAAGMHRLSIGKPGLEEAMRQAQMAPTTFPQKFCQSDLAFNNLVVLLLCNSLRVLAQDASSKQTSDLARELGSRQNSALEWCLRVREMDREAVQPFLGVCFRAYYTLGGACEESALSIRLLGLLAYAKSKACDTRELLKYATRAAVRAVDNATVSLSDVDSFYSEFLGQTKTLVELANLSPELVEFCHHILLVRRKTSDMKSSLAACRLLLSLQRSGDLAPSTAGELIFRLLELDSHVHCVLENGAVHKQIVSMATKIPPLVAAALDSSVRHTLAGWNAMALCGDTMRKTAKRVLARLSKPTAKNLQDILSVSLLSLLDAADRVYQAYVSRGAAAKAEGTGGPSVSTLLNCNAEVCLMVIQLAVQYQEHSAQAQSGVPRHSNRLLALCRESQCSRGFLRNHSAVFFNLGAGLYQLKSYLQAAQAMKLAIQSLSLWIAQSLLKTQEVDADVLGQLCKRYEIMASAYQEDHSFELASHAYAQAVSWMAAQFKDQIHSTIVGTDVTLPPNSSLRDKAGVIDRILVFVDRYTRMCARRLLSDPDEPMAHTSLQQFSDMANVSGTIRAWLYEAEAYFWRPFVAPSTFQSTGGAAVVRVRHLERAMAVYEEQRCSLGFARCILEQAKIDRDQGKLELSIERLHTALEVAKSLSGDCIYVLNVVAECYAWLAVISIEANGHDSDNVSACTSVWSLVCSRASDDPTAAVSLDAGFLRGAVDVIILVIGLLMSRRMHSLCQGLQLVMLNMALLCECQDRSWAPTVMESLVGLGMTCVLQGQTATAGKYFGEAASRYDVGVLPVHVAIASKIAYASFQLAIGDSAAGATAMDEASYIARSSLDLGTVNVTAGRKKRQAVDPDTLILLSRASRAFSELALKQGMLADSIDFGVHSYRILNALLKSMSIAHKRAQREQARKTITKEVILSSVMDDPFAAEPAPESLTEDAAASNESAPEAAQIAEESDEDKSDAQFLAFSGNWELQRLLVDNLAHLAKVFSIRGSVKDAEHLLKKGLEISAQLRAPLQENYVRVREVDILSRKSLWDECAWKLRNLRTESDSTSAATGRMEAIRALVIEGDSWRRSQQYDRARSAYNRAEEVLGIIGDGAAAETLLVSHVLEGSTQMTPRLRRILGQVSALPQLQQQLAGTLGSNMSLPLSIIREDISTRQRLLLSLAGQPEGVDSVLPDPTASPENVERSADQRPEHLLMRANLAFVEFQRLLGDEDVWGQVLQSALVFPALNKVRAQKPRKGTAKALIRDKLGELEELLMEAAESAITVGSAHCVHSSAHLLILVMGMTSAFGLASASGVNSRAVSSIIASIIDDSRNITVAREVVDNLRRRAEALPAELTTWPADIRKMRDSTESDGNSNFVSRSGLDGRRRMFGSSPVPQLQFGAVTSPLLLPKTLRATDPTQLPSLGRLSLSGGELDRGSLPNDAAADESAKLLQASCFERAVDGARVVAEWTANISNPETKHSLSSLLPPSWVVCGVSIDQSRDVMVVTRYQFDREPIVVCLPMRKIELDLAEAAFKEPHTPDIAAQHSGAFGSMYRKLSAIISESDKTMKTGRDCVTDDEKRQWWDHRSLLDRQLGQLLRNIEDEWLGGFRGVLQPIDMMFGQIASASMISNLREEIQACVGQCMAKAYAAKAKAIELADELCALVLDAAQMAVAADPSNGQRNDWLDICSMLWDVYSYQGAAPPGDEASVGSFADQLMQAMRSFIAANALSSCRVQAKGQRPHLILALDKHAQQVPWECLPCLRDYPISRVPSVAFLQDRISAMNTLRRGASPLMTSAFSPGLATSNKDLRALPNDARGLLRRLSQPTEIGGRPPGVFVDGNRAFYVLNPEGDLLRTQSNFESFLQAQSGWQGIVGRRPLGHECEQGLSSGDIFLYFGHGGAENYISRNHIRKIGRCAVALLFGCSSGLLKLTGEYDAMGTATDYMIGGCPALVGNLWDVGDKDIDRFAASMLQSWGLDQYSPGTIAVKFEDKPANLNERLASPVSLAEAVCEARRVCRMAFLTGAAPVVYGIPAYLC</sequence>
<accession>A0ACC1IJ10</accession>
<comment type="caution">
    <text evidence="1">The sequence shown here is derived from an EMBL/GenBank/DDBJ whole genome shotgun (WGS) entry which is preliminary data.</text>
</comment>
<keyword evidence="2" id="KW-1185">Reference proteome</keyword>
<keyword evidence="1" id="KW-0378">Hydrolase</keyword>
<dbReference type="EMBL" id="JANBPG010000414">
    <property type="protein sequence ID" value="KAJ1896712.1"/>
    <property type="molecule type" value="Genomic_DNA"/>
</dbReference>
<gene>
    <name evidence="1" type="primary">ESP1_1</name>
    <name evidence="1" type="ORF">LPJ66_003829</name>
</gene>
<name>A0ACC1IJ10_9FUNG</name>
<reference evidence="1" key="1">
    <citation type="submission" date="2022-07" db="EMBL/GenBank/DDBJ databases">
        <title>Phylogenomic reconstructions and comparative analyses of Kickxellomycotina fungi.</title>
        <authorList>
            <person name="Reynolds N.K."/>
            <person name="Stajich J.E."/>
            <person name="Barry K."/>
            <person name="Grigoriev I.V."/>
            <person name="Crous P."/>
            <person name="Smith M.E."/>
        </authorList>
    </citation>
    <scope>NUCLEOTIDE SEQUENCE</scope>
    <source>
        <strain evidence="1">Benny 63K</strain>
    </source>
</reference>
<proteinExistence type="predicted"/>